<protein>
    <submittedName>
        <fullName evidence="2">Uncharacterized protein</fullName>
    </submittedName>
</protein>
<keyword evidence="1" id="KW-0472">Membrane</keyword>
<evidence type="ECO:0000313" key="3">
    <source>
        <dbReference type="Proteomes" id="UP000187941"/>
    </source>
</evidence>
<reference evidence="2 3" key="1">
    <citation type="submission" date="2016-01" db="EMBL/GenBank/DDBJ databases">
        <authorList>
            <person name="Oliw E.H."/>
        </authorList>
    </citation>
    <scope>NUCLEOTIDE SEQUENCE [LARGE SCALE GENOMIC DNA]</scope>
    <source>
        <strain evidence="2 3">DY10</strain>
    </source>
</reference>
<accession>A0A1P9X0H1</accession>
<keyword evidence="1" id="KW-0812">Transmembrane</keyword>
<sequence length="96" mass="11086">MEKHSETTLKRRAWYQKHTEDALTQYEPKFWIIFWVTAAVGVALQYLTAEHIAPYLNQDGRFILSVSCLSLPLLALRNLHLQAFTILGISLVSIVW</sequence>
<evidence type="ECO:0000313" key="2">
    <source>
        <dbReference type="EMBL" id="AQG81129.1"/>
    </source>
</evidence>
<evidence type="ECO:0000256" key="1">
    <source>
        <dbReference type="SAM" id="Phobius"/>
    </source>
</evidence>
<feature type="transmembrane region" description="Helical" evidence="1">
    <location>
        <begin position="30"/>
        <end position="48"/>
    </location>
</feature>
<keyword evidence="3" id="KW-1185">Reference proteome</keyword>
<keyword evidence="1" id="KW-1133">Transmembrane helix</keyword>
<name>A0A1P9X0H1_9BACT</name>
<gene>
    <name evidence="2" type="ORF">AWR27_18465</name>
</gene>
<dbReference type="RefSeq" id="WP_077132592.1">
    <property type="nucleotide sequence ID" value="NZ_CP014263.1"/>
</dbReference>
<dbReference type="Proteomes" id="UP000187941">
    <property type="component" value="Chromosome"/>
</dbReference>
<dbReference type="EMBL" id="CP014263">
    <property type="protein sequence ID" value="AQG81129.1"/>
    <property type="molecule type" value="Genomic_DNA"/>
</dbReference>
<dbReference type="AlphaFoldDB" id="A0A1P9X0H1"/>
<proteinExistence type="predicted"/>
<organism evidence="2 3">
    <name type="scientific">Spirosoma montaniterrae</name>
    <dbReference type="NCBI Taxonomy" id="1178516"/>
    <lineage>
        <taxon>Bacteria</taxon>
        <taxon>Pseudomonadati</taxon>
        <taxon>Bacteroidota</taxon>
        <taxon>Cytophagia</taxon>
        <taxon>Cytophagales</taxon>
        <taxon>Cytophagaceae</taxon>
        <taxon>Spirosoma</taxon>
    </lineage>
</organism>
<dbReference type="OrthoDB" id="9920962at2"/>
<dbReference type="KEGG" id="smon:AWR27_18465"/>